<reference evidence="1" key="1">
    <citation type="submission" date="2014-05" db="EMBL/GenBank/DDBJ databases">
        <title>The transcriptome of the halophilic microalga Tetraselmis sp. GSL018 isolated from the Great Salt Lake, Utah.</title>
        <authorList>
            <person name="Jinkerson R.E."/>
            <person name="D'Adamo S."/>
            <person name="Posewitz M.C."/>
        </authorList>
    </citation>
    <scope>NUCLEOTIDE SEQUENCE</scope>
    <source>
        <strain evidence="1">GSL018</strain>
    </source>
</reference>
<name>A0A061S590_9CHLO</name>
<dbReference type="AlphaFoldDB" id="A0A061S590"/>
<proteinExistence type="predicted"/>
<accession>A0A061S590</accession>
<dbReference type="EMBL" id="GBEZ01005933">
    <property type="protein sequence ID" value="JAC79428.1"/>
    <property type="molecule type" value="Transcribed_RNA"/>
</dbReference>
<organism evidence="1">
    <name type="scientific">Tetraselmis sp. GSL018</name>
    <dbReference type="NCBI Taxonomy" id="582737"/>
    <lineage>
        <taxon>Eukaryota</taxon>
        <taxon>Viridiplantae</taxon>
        <taxon>Chlorophyta</taxon>
        <taxon>core chlorophytes</taxon>
        <taxon>Chlorodendrophyceae</taxon>
        <taxon>Chlorodendrales</taxon>
        <taxon>Chlorodendraceae</taxon>
        <taxon>Tetraselmis</taxon>
    </lineage>
</organism>
<evidence type="ECO:0000313" key="1">
    <source>
        <dbReference type="EMBL" id="JAC79428.1"/>
    </source>
</evidence>
<protein>
    <submittedName>
        <fullName evidence="1">Uncharacterized protein</fullName>
    </submittedName>
</protein>
<feature type="non-terminal residue" evidence="1">
    <location>
        <position position="1"/>
    </location>
</feature>
<sequence>LNFWLTADMGAQNLIRLRTVAGLKLTDGHFVSDSVSVKTVTQCSSKTSTVARKIH</sequence>
<gene>
    <name evidence="1" type="ORF">TSPGSL018_12739</name>
</gene>